<dbReference type="Proteomes" id="UP001189429">
    <property type="component" value="Unassembled WGS sequence"/>
</dbReference>
<proteinExistence type="predicted"/>
<comment type="caution">
    <text evidence="2">The sequence shown here is derived from an EMBL/GenBank/DDBJ whole genome shotgun (WGS) entry which is preliminary data.</text>
</comment>
<dbReference type="EMBL" id="CAUYUJ010004999">
    <property type="protein sequence ID" value="CAK0811856.1"/>
    <property type="molecule type" value="Genomic_DNA"/>
</dbReference>
<reference evidence="2" key="1">
    <citation type="submission" date="2023-10" db="EMBL/GenBank/DDBJ databases">
        <authorList>
            <person name="Chen Y."/>
            <person name="Shah S."/>
            <person name="Dougan E. K."/>
            <person name="Thang M."/>
            <person name="Chan C."/>
        </authorList>
    </citation>
    <scope>NUCLEOTIDE SEQUENCE [LARGE SCALE GENOMIC DNA]</scope>
</reference>
<keyword evidence="3" id="KW-1185">Reference proteome</keyword>
<evidence type="ECO:0000313" key="2">
    <source>
        <dbReference type="EMBL" id="CAK0811856.1"/>
    </source>
</evidence>
<gene>
    <name evidence="2" type="ORF">PCOR1329_LOCUS16318</name>
</gene>
<evidence type="ECO:0008006" key="4">
    <source>
        <dbReference type="Google" id="ProtNLM"/>
    </source>
</evidence>
<feature type="compositionally biased region" description="Low complexity" evidence="1">
    <location>
        <begin position="154"/>
        <end position="164"/>
    </location>
</feature>
<feature type="non-terminal residue" evidence="2">
    <location>
        <position position="198"/>
    </location>
</feature>
<evidence type="ECO:0000256" key="1">
    <source>
        <dbReference type="SAM" id="MobiDB-lite"/>
    </source>
</evidence>
<feature type="non-terminal residue" evidence="2">
    <location>
        <position position="1"/>
    </location>
</feature>
<organism evidence="2 3">
    <name type="scientific">Prorocentrum cordatum</name>
    <dbReference type="NCBI Taxonomy" id="2364126"/>
    <lineage>
        <taxon>Eukaryota</taxon>
        <taxon>Sar</taxon>
        <taxon>Alveolata</taxon>
        <taxon>Dinophyceae</taxon>
        <taxon>Prorocentrales</taxon>
        <taxon>Prorocentraceae</taxon>
        <taxon>Prorocentrum</taxon>
    </lineage>
</organism>
<name>A0ABN9R2K9_9DINO</name>
<accession>A0ABN9R2K9</accession>
<evidence type="ECO:0000313" key="3">
    <source>
        <dbReference type="Proteomes" id="UP001189429"/>
    </source>
</evidence>
<feature type="region of interest" description="Disordered" evidence="1">
    <location>
        <begin position="133"/>
        <end position="170"/>
    </location>
</feature>
<protein>
    <recommendedName>
        <fullName evidence="4">RNA helicase</fullName>
    </recommendedName>
</protein>
<sequence>GFVACEETARRYGRDAYLSKEEAAVLAKDPIVGFAAADGADGNQPPIKEGDFLQFQAKRSREGHPQAVNARRLRRLRGTVAAPLGPGCSEGAIVIKGDGATSGDAAAAPPDEGLKRFLGARVRVKQADCGQLHLDWGPSTTRSPSASPPPATAPPRTARRSTPSWWSSCPPRGAPRHALLGCFSLELPRTAEPLDNPK</sequence>